<gene>
    <name evidence="1" type="ORF">BGAL_0333g00090</name>
</gene>
<proteinExistence type="predicted"/>
<sequence>MPPRPVMMRRRMVVKRILNASSSRRSPLSNALLLKVVASPNSTPEIRTRRSWPKVLLLTPDPKLFVKRNAPKRVNSAVELSAYGADRNIPAGDMMCRRAVIKANLFDGKSVKVRLCRARVENRWEM</sequence>
<accession>A0A4S8QPT6</accession>
<dbReference type="Proteomes" id="UP000308671">
    <property type="component" value="Unassembled WGS sequence"/>
</dbReference>
<reference evidence="1 2" key="1">
    <citation type="submission" date="2017-12" db="EMBL/GenBank/DDBJ databases">
        <title>Comparative genomics of Botrytis spp.</title>
        <authorList>
            <person name="Valero-Jimenez C.A."/>
            <person name="Tapia P."/>
            <person name="Veloso J."/>
            <person name="Silva-Moreno E."/>
            <person name="Staats M."/>
            <person name="Valdes J.H."/>
            <person name="Van Kan J.A.L."/>
        </authorList>
    </citation>
    <scope>NUCLEOTIDE SEQUENCE [LARGE SCALE GENOMIC DNA]</scope>
    <source>
        <strain evidence="1 2">MUCL435</strain>
    </source>
</reference>
<dbReference type="AlphaFoldDB" id="A0A4S8QPT6"/>
<evidence type="ECO:0000313" key="2">
    <source>
        <dbReference type="Proteomes" id="UP000308671"/>
    </source>
</evidence>
<comment type="caution">
    <text evidence="1">The sequence shown here is derived from an EMBL/GenBank/DDBJ whole genome shotgun (WGS) entry which is preliminary data.</text>
</comment>
<name>A0A4S8QPT6_9HELO</name>
<evidence type="ECO:0000313" key="1">
    <source>
        <dbReference type="EMBL" id="THV47127.1"/>
    </source>
</evidence>
<dbReference type="EMBL" id="PQXL01000333">
    <property type="protein sequence ID" value="THV47127.1"/>
    <property type="molecule type" value="Genomic_DNA"/>
</dbReference>
<protein>
    <submittedName>
        <fullName evidence="1">Uncharacterized protein</fullName>
    </submittedName>
</protein>
<organism evidence="1 2">
    <name type="scientific">Botrytis galanthina</name>
    <dbReference type="NCBI Taxonomy" id="278940"/>
    <lineage>
        <taxon>Eukaryota</taxon>
        <taxon>Fungi</taxon>
        <taxon>Dikarya</taxon>
        <taxon>Ascomycota</taxon>
        <taxon>Pezizomycotina</taxon>
        <taxon>Leotiomycetes</taxon>
        <taxon>Helotiales</taxon>
        <taxon>Sclerotiniaceae</taxon>
        <taxon>Botrytis</taxon>
    </lineage>
</organism>
<keyword evidence="2" id="KW-1185">Reference proteome</keyword>